<feature type="chain" id="PRO_5036964808" description="Death domain-containing protein" evidence="8">
    <location>
        <begin position="24"/>
        <end position="397"/>
    </location>
</feature>
<evidence type="ECO:0000256" key="5">
    <source>
        <dbReference type="ARBA" id="ARBA00023180"/>
    </source>
</evidence>
<dbReference type="SMART" id="SM00208">
    <property type="entry name" value="TNFR"/>
    <property type="match status" value="1"/>
</dbReference>
<dbReference type="GO" id="GO:0005035">
    <property type="term" value="F:death receptor activity"/>
    <property type="evidence" value="ECO:0007669"/>
    <property type="project" value="TreeGrafter"/>
</dbReference>
<evidence type="ECO:0000256" key="8">
    <source>
        <dbReference type="SAM" id="SignalP"/>
    </source>
</evidence>
<feature type="compositionally biased region" description="Low complexity" evidence="6">
    <location>
        <begin position="189"/>
        <end position="207"/>
    </location>
</feature>
<dbReference type="Gene3D" id="2.10.50.10">
    <property type="entry name" value="Tumor Necrosis Factor Receptor, subunit A, domain 2"/>
    <property type="match status" value="1"/>
</dbReference>
<evidence type="ECO:0000259" key="9">
    <source>
        <dbReference type="PROSITE" id="PS50017"/>
    </source>
</evidence>
<dbReference type="Gene3D" id="1.10.533.10">
    <property type="entry name" value="Death Domain, Fas"/>
    <property type="match status" value="1"/>
</dbReference>
<dbReference type="RefSeq" id="XP_020906626.1">
    <property type="nucleotide sequence ID" value="XM_021050967.2"/>
</dbReference>
<evidence type="ECO:0000256" key="2">
    <source>
        <dbReference type="ARBA" id="ARBA00022729"/>
    </source>
</evidence>
<feature type="signal peptide" evidence="8">
    <location>
        <begin position="1"/>
        <end position="23"/>
    </location>
</feature>
<dbReference type="GO" id="GO:0009986">
    <property type="term" value="C:cell surface"/>
    <property type="evidence" value="ECO:0007669"/>
    <property type="project" value="TreeGrafter"/>
</dbReference>
<dbReference type="AlphaFoldDB" id="A0A913XL97"/>
<dbReference type="GO" id="GO:0015026">
    <property type="term" value="F:coreceptor activity"/>
    <property type="evidence" value="ECO:0007669"/>
    <property type="project" value="TreeGrafter"/>
</dbReference>
<dbReference type="CDD" id="cd01670">
    <property type="entry name" value="Death"/>
    <property type="match status" value="1"/>
</dbReference>
<dbReference type="OrthoDB" id="5970057at2759"/>
<reference evidence="10" key="1">
    <citation type="submission" date="2022-11" db="UniProtKB">
        <authorList>
            <consortium name="EnsemblMetazoa"/>
        </authorList>
    </citation>
    <scope>IDENTIFICATION</scope>
</reference>
<evidence type="ECO:0000313" key="11">
    <source>
        <dbReference type="Proteomes" id="UP000887567"/>
    </source>
</evidence>
<organism evidence="10 11">
    <name type="scientific">Exaiptasia diaphana</name>
    <name type="common">Tropical sea anemone</name>
    <name type="synonym">Aiptasia pulchella</name>
    <dbReference type="NCBI Taxonomy" id="2652724"/>
    <lineage>
        <taxon>Eukaryota</taxon>
        <taxon>Metazoa</taxon>
        <taxon>Cnidaria</taxon>
        <taxon>Anthozoa</taxon>
        <taxon>Hexacorallia</taxon>
        <taxon>Actiniaria</taxon>
        <taxon>Aiptasiidae</taxon>
        <taxon>Exaiptasia</taxon>
    </lineage>
</organism>
<protein>
    <recommendedName>
        <fullName evidence="9">Death domain-containing protein</fullName>
    </recommendedName>
</protein>
<evidence type="ECO:0000313" key="10">
    <source>
        <dbReference type="EnsemblMetazoa" id="XP_020906626.1"/>
    </source>
</evidence>
<keyword evidence="7" id="KW-0472">Membrane</keyword>
<feature type="region of interest" description="Disordered" evidence="6">
    <location>
        <begin position="135"/>
        <end position="207"/>
    </location>
</feature>
<dbReference type="InterPro" id="IPR052302">
    <property type="entry name" value="Neurotrophin_rcpt-DD"/>
</dbReference>
<dbReference type="GO" id="GO:0006915">
    <property type="term" value="P:apoptotic process"/>
    <property type="evidence" value="ECO:0007669"/>
    <property type="project" value="UniProtKB-KW"/>
</dbReference>
<feature type="transmembrane region" description="Helical" evidence="7">
    <location>
        <begin position="217"/>
        <end position="241"/>
    </location>
</feature>
<evidence type="ECO:0000256" key="3">
    <source>
        <dbReference type="ARBA" id="ARBA00022737"/>
    </source>
</evidence>
<proteinExistence type="predicted"/>
<feature type="compositionally biased region" description="Low complexity" evidence="6">
    <location>
        <begin position="136"/>
        <end position="167"/>
    </location>
</feature>
<keyword evidence="11" id="KW-1185">Reference proteome</keyword>
<dbReference type="GeneID" id="110244746"/>
<dbReference type="GO" id="GO:0048406">
    <property type="term" value="F:nerve growth factor binding"/>
    <property type="evidence" value="ECO:0007669"/>
    <property type="project" value="TreeGrafter"/>
</dbReference>
<feature type="domain" description="Death" evidence="9">
    <location>
        <begin position="327"/>
        <end position="392"/>
    </location>
</feature>
<evidence type="ECO:0000256" key="7">
    <source>
        <dbReference type="SAM" id="Phobius"/>
    </source>
</evidence>
<evidence type="ECO:0000256" key="6">
    <source>
        <dbReference type="SAM" id="MobiDB-lite"/>
    </source>
</evidence>
<keyword evidence="7" id="KW-0812">Transmembrane</keyword>
<accession>A0A913XL97</accession>
<keyword evidence="3" id="KW-0677">Repeat</keyword>
<name>A0A913XL97_EXADI</name>
<keyword evidence="5" id="KW-0325">Glycoprotein</keyword>
<dbReference type="GO" id="GO:0005886">
    <property type="term" value="C:plasma membrane"/>
    <property type="evidence" value="ECO:0007669"/>
    <property type="project" value="TreeGrafter"/>
</dbReference>
<keyword evidence="2 8" id="KW-0732">Signal</keyword>
<dbReference type="KEGG" id="epa:110244746"/>
<dbReference type="InterPro" id="IPR001368">
    <property type="entry name" value="TNFR/NGFR_Cys_rich_reg"/>
</dbReference>
<keyword evidence="7" id="KW-1133">Transmembrane helix</keyword>
<dbReference type="PROSITE" id="PS50017">
    <property type="entry name" value="DEATH_DOMAIN"/>
    <property type="match status" value="1"/>
</dbReference>
<keyword evidence="1" id="KW-0053">Apoptosis</keyword>
<dbReference type="EnsemblMetazoa" id="XM_021050967.2">
    <property type="protein sequence ID" value="XP_020906626.1"/>
    <property type="gene ID" value="LOC110244746"/>
</dbReference>
<dbReference type="GO" id="GO:0007266">
    <property type="term" value="P:Rho protein signal transduction"/>
    <property type="evidence" value="ECO:0007669"/>
    <property type="project" value="TreeGrafter"/>
</dbReference>
<dbReference type="Pfam" id="PF00531">
    <property type="entry name" value="Death"/>
    <property type="match status" value="1"/>
</dbReference>
<dbReference type="InterPro" id="IPR011029">
    <property type="entry name" value="DEATH-like_dom_sf"/>
</dbReference>
<evidence type="ECO:0000256" key="1">
    <source>
        <dbReference type="ARBA" id="ARBA00022703"/>
    </source>
</evidence>
<evidence type="ECO:0000256" key="4">
    <source>
        <dbReference type="ARBA" id="ARBA00023157"/>
    </source>
</evidence>
<dbReference type="PROSITE" id="PS00652">
    <property type="entry name" value="TNFR_NGFR_1"/>
    <property type="match status" value="1"/>
</dbReference>
<keyword evidence="4" id="KW-1015">Disulfide bond</keyword>
<dbReference type="Proteomes" id="UP000887567">
    <property type="component" value="Unplaced"/>
</dbReference>
<dbReference type="PANTHER" id="PTHR46605">
    <property type="entry name" value="TUMOR NECROSIS FACTOR RECEPTOR"/>
    <property type="match status" value="1"/>
</dbReference>
<dbReference type="InterPro" id="IPR000488">
    <property type="entry name" value="Death_dom"/>
</dbReference>
<sequence length="397" mass="44041">MIIKVFITVFISFFTVWYKFAEGRCFDPNHIEVCNDVGTKCSCRPCLSCPPGFGQNYECGGRSIKTSQKLKCVHCVVGTTYSDTNSSAMCRPCPQCHGHVMLRPCTDVTPTKCSPDICDEGFVWNDVVEICEPGQAPITTPRHTTTTTATPASTPATSTPATSHAVTQRNSLSSKTRPSKTASTKESKTASTKEPNDESVLSSSSKSSTEHKNKIDMILVLVLVVVVVVVLAPIVTCIFCWKTSEQFRSYIRNCCHLVEESEKDLEEGIPLKEMQDSPQVQRENTETLQVLEETWPSGYLLKAVPISLREQIEIAIANVNPPLKRGWREIGQERGLKSHELDGIESFESQLRGSQLLKVLGSQQPTLTLTEFVKALITIKRNDIVDCIKQFFLESNV</sequence>
<dbReference type="PANTHER" id="PTHR46605:SF2">
    <property type="entry name" value="TNFR-CYS DOMAIN-CONTAINING PROTEIN"/>
    <property type="match status" value="1"/>
</dbReference>